<proteinExistence type="predicted"/>
<protein>
    <recommendedName>
        <fullName evidence="3">SPX domain-containing protein</fullName>
    </recommendedName>
</protein>
<name>A0A084QSY1_STAC4</name>
<dbReference type="STRING" id="1283841.A0A084QSY1"/>
<dbReference type="Proteomes" id="UP000028524">
    <property type="component" value="Unassembled WGS sequence"/>
</dbReference>
<dbReference type="InParanoid" id="A0A084QSY1"/>
<evidence type="ECO:0000313" key="2">
    <source>
        <dbReference type="Proteomes" id="UP000028524"/>
    </source>
</evidence>
<dbReference type="EMBL" id="KL660267">
    <property type="protein sequence ID" value="KFA67066.1"/>
    <property type="molecule type" value="Genomic_DNA"/>
</dbReference>
<accession>A0A084QSY1</accession>
<organism evidence="1 2">
    <name type="scientific">Stachybotrys chlorohalonatus (strain IBT 40285)</name>
    <dbReference type="NCBI Taxonomy" id="1283841"/>
    <lineage>
        <taxon>Eukaryota</taxon>
        <taxon>Fungi</taxon>
        <taxon>Dikarya</taxon>
        <taxon>Ascomycota</taxon>
        <taxon>Pezizomycotina</taxon>
        <taxon>Sordariomycetes</taxon>
        <taxon>Hypocreomycetidae</taxon>
        <taxon>Hypocreales</taxon>
        <taxon>Stachybotryaceae</taxon>
        <taxon>Stachybotrys</taxon>
    </lineage>
</organism>
<dbReference type="Pfam" id="PF11917">
    <property type="entry name" value="DUF3435"/>
    <property type="match status" value="1"/>
</dbReference>
<evidence type="ECO:0008006" key="3">
    <source>
        <dbReference type="Google" id="ProtNLM"/>
    </source>
</evidence>
<dbReference type="HOGENOM" id="CLU_2177183_0_0_1"/>
<dbReference type="InterPro" id="IPR021842">
    <property type="entry name" value="DUF3435"/>
</dbReference>
<keyword evidence="2" id="KW-1185">Reference proteome</keyword>
<reference evidence="1 2" key="1">
    <citation type="journal article" date="2014" name="BMC Genomics">
        <title>Comparative genome sequencing reveals chemotype-specific gene clusters in the toxigenic black mold Stachybotrys.</title>
        <authorList>
            <person name="Semeiks J."/>
            <person name="Borek D."/>
            <person name="Otwinowski Z."/>
            <person name="Grishin N.V."/>
        </authorList>
    </citation>
    <scope>NUCLEOTIDE SEQUENCE [LARGE SCALE GENOMIC DNA]</scope>
    <source>
        <strain evidence="1 2">IBT 40285</strain>
    </source>
</reference>
<gene>
    <name evidence="1" type="ORF">S40285_09449</name>
</gene>
<dbReference type="AlphaFoldDB" id="A0A084QSY1"/>
<feature type="non-terminal residue" evidence="1">
    <location>
        <position position="110"/>
    </location>
</feature>
<sequence length="110" mass="13067">MSIRQEYGFIKNAPDEVTTEYRRLQSNLKNAEKNFRDEMTKVFREAYRQQVHKQELERQLKGIVVNEEAKLTIIHQLEERNQLQTVLCDFGTNLSVQEVTQRKILAINLM</sequence>
<evidence type="ECO:0000313" key="1">
    <source>
        <dbReference type="EMBL" id="KFA67066.1"/>
    </source>
</evidence>